<dbReference type="AlphaFoldDB" id="A0A1F8FF94"/>
<accession>A0A1F8FF94</accession>
<dbReference type="EMBL" id="MGJP01000001">
    <property type="protein sequence ID" value="OGN10926.1"/>
    <property type="molecule type" value="Genomic_DNA"/>
</dbReference>
<name>A0A1F8FF94_9BACT</name>
<organism evidence="1 2">
    <name type="scientific">Candidatus Yanofskybacteria bacterium RIFCSPHIGHO2_02_FULL_41_11</name>
    <dbReference type="NCBI Taxonomy" id="1802675"/>
    <lineage>
        <taxon>Bacteria</taxon>
        <taxon>Candidatus Yanofskyibacteriota</taxon>
    </lineage>
</organism>
<reference evidence="1 2" key="1">
    <citation type="journal article" date="2016" name="Nat. Commun.">
        <title>Thousands of microbial genomes shed light on interconnected biogeochemical processes in an aquifer system.</title>
        <authorList>
            <person name="Anantharaman K."/>
            <person name="Brown C.T."/>
            <person name="Hug L.A."/>
            <person name="Sharon I."/>
            <person name="Castelle C.J."/>
            <person name="Probst A.J."/>
            <person name="Thomas B.C."/>
            <person name="Singh A."/>
            <person name="Wilkins M.J."/>
            <person name="Karaoz U."/>
            <person name="Brodie E.L."/>
            <person name="Williams K.H."/>
            <person name="Hubbard S.S."/>
            <person name="Banfield J.F."/>
        </authorList>
    </citation>
    <scope>NUCLEOTIDE SEQUENCE [LARGE SCALE GENOMIC DNA]</scope>
</reference>
<dbReference type="Proteomes" id="UP000177167">
    <property type="component" value="Unassembled WGS sequence"/>
</dbReference>
<proteinExistence type="predicted"/>
<comment type="caution">
    <text evidence="1">The sequence shown here is derived from an EMBL/GenBank/DDBJ whole genome shotgun (WGS) entry which is preliminary data.</text>
</comment>
<sequence>MTEKEPKLETKEKTRSLEKLLDLVLEKGSPDLLSISPPERAVILGWYKSSELSEKEKVDFMEEFMHYDLVDDANALEFIRLMNGEQKNNWENISAEL</sequence>
<gene>
    <name evidence="1" type="ORF">A3J46_04185</name>
</gene>
<evidence type="ECO:0000313" key="2">
    <source>
        <dbReference type="Proteomes" id="UP000177167"/>
    </source>
</evidence>
<evidence type="ECO:0000313" key="1">
    <source>
        <dbReference type="EMBL" id="OGN10926.1"/>
    </source>
</evidence>
<protein>
    <submittedName>
        <fullName evidence="1">Uncharacterized protein</fullName>
    </submittedName>
</protein>